<dbReference type="AlphaFoldDB" id="A0AAI9XR71"/>
<dbReference type="EMBL" id="MPDP01000282">
    <property type="protein sequence ID" value="KAK1457258.1"/>
    <property type="molecule type" value="Genomic_DNA"/>
</dbReference>
<evidence type="ECO:0000256" key="1">
    <source>
        <dbReference type="SAM" id="MobiDB-lite"/>
    </source>
</evidence>
<feature type="region of interest" description="Disordered" evidence="1">
    <location>
        <begin position="221"/>
        <end position="249"/>
    </location>
</feature>
<feature type="compositionally biased region" description="Low complexity" evidence="1">
    <location>
        <begin position="221"/>
        <end position="236"/>
    </location>
</feature>
<protein>
    <submittedName>
        <fullName evidence="2">Uncharacterized protein</fullName>
    </submittedName>
</protein>
<feature type="non-terminal residue" evidence="2">
    <location>
        <position position="1"/>
    </location>
</feature>
<evidence type="ECO:0000313" key="3">
    <source>
        <dbReference type="Proteomes" id="UP001239213"/>
    </source>
</evidence>
<gene>
    <name evidence="2" type="ORF">CCUS01_01725</name>
</gene>
<organism evidence="2 3">
    <name type="scientific">Colletotrichum cuscutae</name>
    <dbReference type="NCBI Taxonomy" id="1209917"/>
    <lineage>
        <taxon>Eukaryota</taxon>
        <taxon>Fungi</taxon>
        <taxon>Dikarya</taxon>
        <taxon>Ascomycota</taxon>
        <taxon>Pezizomycotina</taxon>
        <taxon>Sordariomycetes</taxon>
        <taxon>Hypocreomycetidae</taxon>
        <taxon>Glomerellales</taxon>
        <taxon>Glomerellaceae</taxon>
        <taxon>Colletotrichum</taxon>
        <taxon>Colletotrichum acutatum species complex</taxon>
    </lineage>
</organism>
<keyword evidence="3" id="KW-1185">Reference proteome</keyword>
<proteinExistence type="predicted"/>
<reference evidence="2" key="1">
    <citation type="submission" date="2016-11" db="EMBL/GenBank/DDBJ databases">
        <title>The genome sequence of Colletotrichum cuscutae.</title>
        <authorList>
            <person name="Baroncelli R."/>
        </authorList>
    </citation>
    <scope>NUCLEOTIDE SEQUENCE</scope>
    <source>
        <strain evidence="2">IMI 304802</strain>
    </source>
</reference>
<sequence length="249" mass="27293">SLPLRGNLNGPNIILPIATKHTITCKRTLTYLATRTTTPRRRRSSMASVEPQQGSAKSTLCRLGCGSTGFTVSWSLTTIVCQIRALGKAALHLAGSQDYMRVWSQRSQANSTSGVPWLESYAGEKFRIIHHQIPYLVSYSFDRLRRGSAWLTLRLLRGTSGGQLAQEGNSRAEAADRLRDFEEDIDLALVISDHAGSRERQESRIERDVDAVMLVDQLIPQGEGAAGGEAQPNNGQTNDLRGAGSQFPE</sequence>
<accession>A0AAI9XR71</accession>
<dbReference type="Proteomes" id="UP001239213">
    <property type="component" value="Unassembled WGS sequence"/>
</dbReference>
<comment type="caution">
    <text evidence="2">The sequence shown here is derived from an EMBL/GenBank/DDBJ whole genome shotgun (WGS) entry which is preliminary data.</text>
</comment>
<evidence type="ECO:0000313" key="2">
    <source>
        <dbReference type="EMBL" id="KAK1457258.1"/>
    </source>
</evidence>
<name>A0AAI9XR71_9PEZI</name>